<dbReference type="SMART" id="SM00268">
    <property type="entry name" value="ACTIN"/>
    <property type="match status" value="1"/>
</dbReference>
<dbReference type="Gene3D" id="2.30.36.70">
    <property type="entry name" value="Actin, Chain A, domain 2"/>
    <property type="match status" value="1"/>
</dbReference>
<keyword evidence="4" id="KW-1185">Reference proteome</keyword>
<feature type="compositionally biased region" description="Basic and acidic residues" evidence="2">
    <location>
        <begin position="652"/>
        <end position="672"/>
    </location>
</feature>
<comment type="similarity">
    <text evidence="1">Belongs to the actin family.</text>
</comment>
<dbReference type="SUPFAM" id="SSF53067">
    <property type="entry name" value="Actin-like ATPase domain"/>
    <property type="match status" value="2"/>
</dbReference>
<feature type="region of interest" description="Disordered" evidence="2">
    <location>
        <begin position="1"/>
        <end position="27"/>
    </location>
</feature>
<accession>A0A316U9W4</accession>
<reference evidence="3 4" key="1">
    <citation type="journal article" date="2018" name="Mol. Biol. Evol.">
        <title>Broad Genomic Sampling Reveals a Smut Pathogenic Ancestry of the Fungal Clade Ustilaginomycotina.</title>
        <authorList>
            <person name="Kijpornyongpan T."/>
            <person name="Mondo S.J."/>
            <person name="Barry K."/>
            <person name="Sandor L."/>
            <person name="Lee J."/>
            <person name="Lipzen A."/>
            <person name="Pangilinan J."/>
            <person name="LaButti K."/>
            <person name="Hainaut M."/>
            <person name="Henrissat B."/>
            <person name="Grigoriev I.V."/>
            <person name="Spatafora J.W."/>
            <person name="Aime M.C."/>
        </authorList>
    </citation>
    <scope>NUCLEOTIDE SEQUENCE [LARGE SCALE GENOMIC DNA]</scope>
    <source>
        <strain evidence="3 4">MCA 4718</strain>
    </source>
</reference>
<feature type="compositionally biased region" description="Gly residues" evidence="2">
    <location>
        <begin position="595"/>
        <end position="605"/>
    </location>
</feature>
<dbReference type="STRING" id="1684307.A0A316U9W4"/>
<feature type="compositionally biased region" description="Low complexity" evidence="2">
    <location>
        <begin position="1"/>
        <end position="21"/>
    </location>
</feature>
<proteinExistence type="inferred from homology"/>
<evidence type="ECO:0000256" key="1">
    <source>
        <dbReference type="RuleBase" id="RU000487"/>
    </source>
</evidence>
<dbReference type="AlphaFoldDB" id="A0A316U9W4"/>
<evidence type="ECO:0000313" key="4">
    <source>
        <dbReference type="Proteomes" id="UP000245942"/>
    </source>
</evidence>
<sequence>MASSGRLAASSSSASSRSTLAVPTSRSDAAPIRRHSLFGTEDRVVLDIGSRWSKVGFSGEAQPRRIFKTVEAARRPGIDFAPDCYPQGSTLTGDEVDDAATADAALQRQDLLWDLDISRGTSTSSVQSRRLLLKARLTVLLRKVYSEYLLTDPAARKVILVENPHMPTLIRETIYEVLFLNLRVQMVAPMSTALLSVFATGCLTGLVVDVGALETRIVPVCHGRPLLTHFASTTRGGRGLERRLRALLLRYGRHVLPVSSDGSETSIASRTRKIRPALLTQEMLQEILVKCCFVGEPLSYIAIADRSVDTSPTRTRNRQQPQEGRLPDWQLPHTGDYDTISQSTSALREYDEANDAKTLKRLRTTYIRQTSAGHMLVPLKPPKQAWGILPTRAVTVLGATSSSPANASEDATWPREARGDLIIPGWLREHLLDFFWEQSSEKGGSDEEDESIASLLLHTIVGLPIDLRREMIGSILVSGGYASFPGFPHRVRLELESLLDAIDIPGLGGQHEEQPTTPGVKISTSLSITRTATRQPHSSTSRCTLPWRDQVTFSTLKPLRGHIAVLNDHLPSGSIATPRTATGSAHPTSPSGPSAGSGTGTGTRGGTAPLLPPLIYPWFGASLAGSLKLASVEAVTREEWETEQRRKRRREAKGERERDRAKGPRSSQEGKGKIPIPVPVSVVEPAVAAAGSTLAPPSRPGFGATGGVSSSSSSSSSSIGEGAGAGAAGASSKSRGRGSFMGVVSGLETGAYGGLSTVSRHLNVVGGPGGLRSPPLAGGGGSASGSASGRDSPVG</sequence>
<dbReference type="Gene3D" id="3.90.640.10">
    <property type="entry name" value="Actin, Chain A, domain 4"/>
    <property type="match status" value="1"/>
</dbReference>
<feature type="compositionally biased region" description="Low complexity" evidence="2">
    <location>
        <begin position="707"/>
        <end position="720"/>
    </location>
</feature>
<dbReference type="InterPro" id="IPR043129">
    <property type="entry name" value="ATPase_NBD"/>
</dbReference>
<feature type="region of interest" description="Disordered" evidence="2">
    <location>
        <begin position="633"/>
        <end position="677"/>
    </location>
</feature>
<feature type="compositionally biased region" description="Low complexity" evidence="2">
    <location>
        <begin position="784"/>
        <end position="795"/>
    </location>
</feature>
<dbReference type="Gene3D" id="3.30.420.40">
    <property type="match status" value="3"/>
</dbReference>
<dbReference type="Pfam" id="PF00022">
    <property type="entry name" value="Actin"/>
    <property type="match status" value="1"/>
</dbReference>
<feature type="region of interest" description="Disordered" evidence="2">
    <location>
        <begin position="761"/>
        <end position="795"/>
    </location>
</feature>
<feature type="region of interest" description="Disordered" evidence="2">
    <location>
        <begin position="574"/>
        <end position="606"/>
    </location>
</feature>
<dbReference type="GeneID" id="37013922"/>
<feature type="compositionally biased region" description="Polar residues" evidence="2">
    <location>
        <begin position="309"/>
        <end position="322"/>
    </location>
</feature>
<dbReference type="PANTHER" id="PTHR11937">
    <property type="entry name" value="ACTIN"/>
    <property type="match status" value="1"/>
</dbReference>
<gene>
    <name evidence="3" type="ORF">BCV69DRAFT_282006</name>
</gene>
<feature type="region of interest" description="Disordered" evidence="2">
    <location>
        <begin position="692"/>
        <end position="745"/>
    </location>
</feature>
<feature type="compositionally biased region" description="Basic and acidic residues" evidence="2">
    <location>
        <begin position="635"/>
        <end position="644"/>
    </location>
</feature>
<dbReference type="Proteomes" id="UP000245942">
    <property type="component" value="Unassembled WGS sequence"/>
</dbReference>
<evidence type="ECO:0000256" key="2">
    <source>
        <dbReference type="SAM" id="MobiDB-lite"/>
    </source>
</evidence>
<protein>
    <submittedName>
        <fullName evidence="3">Actin-like ATPase domain-containing protein</fullName>
    </submittedName>
</protein>
<dbReference type="EMBL" id="KZ819325">
    <property type="protein sequence ID" value="PWN21271.1"/>
    <property type="molecule type" value="Genomic_DNA"/>
</dbReference>
<dbReference type="OrthoDB" id="337660at2759"/>
<name>A0A316U9W4_9BASI</name>
<feature type="compositionally biased region" description="Low complexity" evidence="2">
    <location>
        <begin position="582"/>
        <end position="594"/>
    </location>
</feature>
<dbReference type="InterPro" id="IPR004000">
    <property type="entry name" value="Actin"/>
</dbReference>
<organism evidence="3 4">
    <name type="scientific">Pseudomicrostroma glucosiphilum</name>
    <dbReference type="NCBI Taxonomy" id="1684307"/>
    <lineage>
        <taxon>Eukaryota</taxon>
        <taxon>Fungi</taxon>
        <taxon>Dikarya</taxon>
        <taxon>Basidiomycota</taxon>
        <taxon>Ustilaginomycotina</taxon>
        <taxon>Exobasidiomycetes</taxon>
        <taxon>Microstromatales</taxon>
        <taxon>Microstromatales incertae sedis</taxon>
        <taxon>Pseudomicrostroma</taxon>
    </lineage>
</organism>
<dbReference type="RefSeq" id="XP_025348431.1">
    <property type="nucleotide sequence ID" value="XM_025492188.1"/>
</dbReference>
<evidence type="ECO:0000313" key="3">
    <source>
        <dbReference type="EMBL" id="PWN21271.1"/>
    </source>
</evidence>
<feature type="region of interest" description="Disordered" evidence="2">
    <location>
        <begin position="309"/>
        <end position="335"/>
    </location>
</feature>